<dbReference type="InterPro" id="IPR003838">
    <property type="entry name" value="ABC3_permease_C"/>
</dbReference>
<evidence type="ECO:0000313" key="10">
    <source>
        <dbReference type="EMBL" id="MBK9796901.1"/>
    </source>
</evidence>
<comment type="caution">
    <text evidence="10">The sequence shown here is derived from an EMBL/GenBank/DDBJ whole genome shotgun (WGS) entry which is preliminary data.</text>
</comment>
<evidence type="ECO:0000256" key="3">
    <source>
        <dbReference type="ARBA" id="ARBA00022692"/>
    </source>
</evidence>
<evidence type="ECO:0000259" key="8">
    <source>
        <dbReference type="Pfam" id="PF02687"/>
    </source>
</evidence>
<evidence type="ECO:0000256" key="7">
    <source>
        <dbReference type="SAM" id="Phobius"/>
    </source>
</evidence>
<dbReference type="Pfam" id="PF12704">
    <property type="entry name" value="MacB_PCD"/>
    <property type="match status" value="1"/>
</dbReference>
<comment type="similarity">
    <text evidence="6">Belongs to the ABC-4 integral membrane protein family.</text>
</comment>
<feature type="domain" description="ABC3 transporter permease C-terminal" evidence="8">
    <location>
        <begin position="299"/>
        <end position="410"/>
    </location>
</feature>
<dbReference type="PANTHER" id="PTHR30572">
    <property type="entry name" value="MEMBRANE COMPONENT OF TRANSPORTER-RELATED"/>
    <property type="match status" value="1"/>
</dbReference>
<dbReference type="PANTHER" id="PTHR30572:SF4">
    <property type="entry name" value="ABC TRANSPORTER PERMEASE YTRF"/>
    <property type="match status" value="1"/>
</dbReference>
<keyword evidence="2" id="KW-1003">Cell membrane</keyword>
<dbReference type="InterPro" id="IPR050250">
    <property type="entry name" value="Macrolide_Exporter_MacB"/>
</dbReference>
<evidence type="ECO:0000256" key="5">
    <source>
        <dbReference type="ARBA" id="ARBA00023136"/>
    </source>
</evidence>
<evidence type="ECO:0000259" key="9">
    <source>
        <dbReference type="Pfam" id="PF12704"/>
    </source>
</evidence>
<comment type="subcellular location">
    <subcellularLocation>
        <location evidence="1">Cell membrane</location>
        <topology evidence="1">Multi-pass membrane protein</topology>
    </subcellularLocation>
</comment>
<proteinExistence type="inferred from homology"/>
<dbReference type="Proteomes" id="UP000886657">
    <property type="component" value="Unassembled WGS sequence"/>
</dbReference>
<reference evidence="10" key="1">
    <citation type="submission" date="2020-10" db="EMBL/GenBank/DDBJ databases">
        <title>Connecting structure to function with the recovery of over 1000 high-quality activated sludge metagenome-assembled genomes encoding full-length rRNA genes using long-read sequencing.</title>
        <authorList>
            <person name="Singleton C.M."/>
            <person name="Petriglieri F."/>
            <person name="Kristensen J.M."/>
            <person name="Kirkegaard R.H."/>
            <person name="Michaelsen T.Y."/>
            <person name="Andersen M.H."/>
            <person name="Karst S.M."/>
            <person name="Dueholm M.S."/>
            <person name="Nielsen P.H."/>
            <person name="Albertsen M."/>
        </authorList>
    </citation>
    <scope>NUCLEOTIDE SEQUENCE</scope>
    <source>
        <strain evidence="10">Skiv_18-Q3-R9-52_MAXAC.067</strain>
    </source>
</reference>
<accession>A0A9D7SJ39</accession>
<evidence type="ECO:0000256" key="4">
    <source>
        <dbReference type="ARBA" id="ARBA00022989"/>
    </source>
</evidence>
<dbReference type="GO" id="GO:0005886">
    <property type="term" value="C:plasma membrane"/>
    <property type="evidence" value="ECO:0007669"/>
    <property type="project" value="UniProtKB-SubCell"/>
</dbReference>
<sequence length="418" mass="44578">MAFAGPGRERCVALMESLKMALSAITRNMVRAALTMLGIIVGVGAVIAMIGIGEGSKRATIAIIQNMGSNMLTIFPGSPGTHSHHGPQAMGSAAILKDDDAQLIQTELADSSIHAATPQVSTTRPVIYQNRSYISQIQGTGPEFLQIRGWELEQGRFFTEAEVRGLAKVCVIGKTVQANLFPEGEDPLDNIIRIGDLPFRIVGVLERKGAGMWGDQDDLLVSPYSTVMRKVMGRDTIQRIMVSAHEGEATLAETEIISLLRQHLKVAPQDPDPFQIRKQDDVMKVQSQQAGILTALLAVAASISLVVGGIGISNIMLVSVTERTREIGIRRALGATQRSILWQFLTEAVVLASLGGLFGAGLALVTIAILQRAGVPAVVEPWAMLLGIGFSCGVGVVAGFLPALKAANLNVIDALRYE</sequence>
<dbReference type="GO" id="GO:0022857">
    <property type="term" value="F:transmembrane transporter activity"/>
    <property type="evidence" value="ECO:0007669"/>
    <property type="project" value="TreeGrafter"/>
</dbReference>
<feature type="transmembrane region" description="Helical" evidence="7">
    <location>
        <begin position="292"/>
        <end position="320"/>
    </location>
</feature>
<keyword evidence="5 7" id="KW-0472">Membrane</keyword>
<dbReference type="Pfam" id="PF02687">
    <property type="entry name" value="FtsX"/>
    <property type="match status" value="1"/>
</dbReference>
<evidence type="ECO:0000313" key="11">
    <source>
        <dbReference type="Proteomes" id="UP000886657"/>
    </source>
</evidence>
<feature type="domain" description="MacB-like periplasmic core" evidence="9">
    <location>
        <begin position="33"/>
        <end position="250"/>
    </location>
</feature>
<keyword evidence="3 7" id="KW-0812">Transmembrane</keyword>
<dbReference type="InterPro" id="IPR025857">
    <property type="entry name" value="MacB_PCD"/>
</dbReference>
<name>A0A9D7SJ39_9BACT</name>
<evidence type="ECO:0000256" key="6">
    <source>
        <dbReference type="ARBA" id="ARBA00038076"/>
    </source>
</evidence>
<feature type="transmembrane region" description="Helical" evidence="7">
    <location>
        <begin position="29"/>
        <end position="52"/>
    </location>
</feature>
<organism evidence="10 11">
    <name type="scientific">Candidatus Geothrix skivensis</name>
    <dbReference type="NCBI Taxonomy" id="2954439"/>
    <lineage>
        <taxon>Bacteria</taxon>
        <taxon>Pseudomonadati</taxon>
        <taxon>Acidobacteriota</taxon>
        <taxon>Holophagae</taxon>
        <taxon>Holophagales</taxon>
        <taxon>Holophagaceae</taxon>
        <taxon>Geothrix</taxon>
    </lineage>
</organism>
<evidence type="ECO:0000256" key="1">
    <source>
        <dbReference type="ARBA" id="ARBA00004651"/>
    </source>
</evidence>
<feature type="transmembrane region" description="Helical" evidence="7">
    <location>
        <begin position="382"/>
        <end position="404"/>
    </location>
</feature>
<dbReference type="AlphaFoldDB" id="A0A9D7SJ39"/>
<dbReference type="EMBL" id="JADKIO010000008">
    <property type="protein sequence ID" value="MBK9796901.1"/>
    <property type="molecule type" value="Genomic_DNA"/>
</dbReference>
<protein>
    <submittedName>
        <fullName evidence="10">ABC transporter permease</fullName>
    </submittedName>
</protein>
<gene>
    <name evidence="10" type="ORF">IPP58_10470</name>
</gene>
<feature type="transmembrane region" description="Helical" evidence="7">
    <location>
        <begin position="341"/>
        <end position="370"/>
    </location>
</feature>
<keyword evidence="4 7" id="KW-1133">Transmembrane helix</keyword>
<evidence type="ECO:0000256" key="2">
    <source>
        <dbReference type="ARBA" id="ARBA00022475"/>
    </source>
</evidence>